<dbReference type="InterPro" id="IPR003131">
    <property type="entry name" value="T1-type_BTB"/>
</dbReference>
<name>A0ABQ0CSQ7_9HYPO</name>
<protein>
    <recommendedName>
        <fullName evidence="2">BTB domain-containing protein</fullName>
    </recommendedName>
</protein>
<reference evidence="4" key="1">
    <citation type="submission" date="2024-06" db="EMBL/GenBank/DDBJ databases">
        <title>Draft Genome Sequences of Epichloe bromicola Strains Isolated from Elymus ciliaris.</title>
        <authorList>
            <consortium name="Epichloe bromicola genome sequencing consortium"/>
            <person name="Miura A."/>
            <person name="Imano S."/>
            <person name="Ashida A."/>
            <person name="Sato I."/>
            <person name="Chiba S."/>
            <person name="Tanaka A."/>
            <person name="Camagna M."/>
            <person name="Takemoto D."/>
        </authorList>
    </citation>
    <scope>NUCLEOTIDE SEQUENCE [LARGE SCALE GENOMIC DNA]</scope>
    <source>
        <strain evidence="4">DP</strain>
    </source>
</reference>
<dbReference type="SMART" id="SM00225">
    <property type="entry name" value="BTB"/>
    <property type="match status" value="1"/>
</dbReference>
<dbReference type="CDD" id="cd18316">
    <property type="entry name" value="BTB_POZ_KCTD-like"/>
    <property type="match status" value="1"/>
</dbReference>
<sequence length="228" mass="26136">MSSLHEEPPPTSPSAKGSSEVALQPRATDVRVKLLVGERLFTTTEQTLVAESAYFTSLLSGRWASTLEDGSYFIDSDPSLFEHILRYLRHSICPIFYDQLRGHDFGLYLALQAEARYFGIPRLHEWLENKRYFEAIHLSYRIQMVEDYSSQDFRSNSGTAMDIYPTWGVQKVYVCPREIPVHRGDPGRCGRQCANAQGSEKKYEDEHILRVAVVHKQVVMKPEVCMDQ</sequence>
<dbReference type="PROSITE" id="PS50097">
    <property type="entry name" value="BTB"/>
    <property type="match status" value="1"/>
</dbReference>
<feature type="domain" description="BTB" evidence="2">
    <location>
        <begin position="30"/>
        <end position="89"/>
    </location>
</feature>
<dbReference type="EMBL" id="BAAFGZ010000197">
    <property type="protein sequence ID" value="GAB0136484.1"/>
    <property type="molecule type" value="Genomic_DNA"/>
</dbReference>
<evidence type="ECO:0000256" key="1">
    <source>
        <dbReference type="SAM" id="MobiDB-lite"/>
    </source>
</evidence>
<organism evidence="3 4">
    <name type="scientific">Epichloe bromicola</name>
    <dbReference type="NCBI Taxonomy" id="79588"/>
    <lineage>
        <taxon>Eukaryota</taxon>
        <taxon>Fungi</taxon>
        <taxon>Dikarya</taxon>
        <taxon>Ascomycota</taxon>
        <taxon>Pezizomycotina</taxon>
        <taxon>Sordariomycetes</taxon>
        <taxon>Hypocreomycetidae</taxon>
        <taxon>Hypocreales</taxon>
        <taxon>Clavicipitaceae</taxon>
        <taxon>Epichloe</taxon>
    </lineage>
</organism>
<dbReference type="Gene3D" id="3.30.710.10">
    <property type="entry name" value="Potassium Channel Kv1.1, Chain A"/>
    <property type="match status" value="1"/>
</dbReference>
<keyword evidence="4" id="KW-1185">Reference proteome</keyword>
<feature type="region of interest" description="Disordered" evidence="1">
    <location>
        <begin position="1"/>
        <end position="22"/>
    </location>
</feature>
<dbReference type="PANTHER" id="PTHR11145:SF8">
    <property type="entry name" value="RE57120P"/>
    <property type="match status" value="1"/>
</dbReference>
<dbReference type="InterPro" id="IPR045068">
    <property type="entry name" value="BACURD1-3"/>
</dbReference>
<dbReference type="InterPro" id="IPR000210">
    <property type="entry name" value="BTB/POZ_dom"/>
</dbReference>
<gene>
    <name evidence="3" type="primary">g4784</name>
    <name evidence="3" type="ORF">EsDP_00004784</name>
</gene>
<dbReference type="PANTHER" id="PTHR11145">
    <property type="entry name" value="BTB/POZ DOMAIN-CONTAINING ADAPTER FOR CUL3-MEDIATED RHOA DEGRADATION PROTEIN FAMILY MEMBER"/>
    <property type="match status" value="1"/>
</dbReference>
<dbReference type="SUPFAM" id="SSF54695">
    <property type="entry name" value="POZ domain"/>
    <property type="match status" value="1"/>
</dbReference>
<accession>A0ABQ0CSQ7</accession>
<evidence type="ECO:0000313" key="4">
    <source>
        <dbReference type="Proteomes" id="UP001562357"/>
    </source>
</evidence>
<comment type="caution">
    <text evidence="3">The sequence shown here is derived from an EMBL/GenBank/DDBJ whole genome shotgun (WGS) entry which is preliminary data.</text>
</comment>
<evidence type="ECO:0000313" key="3">
    <source>
        <dbReference type="EMBL" id="GAB0136484.1"/>
    </source>
</evidence>
<dbReference type="InterPro" id="IPR011333">
    <property type="entry name" value="SKP1/BTB/POZ_sf"/>
</dbReference>
<evidence type="ECO:0000259" key="2">
    <source>
        <dbReference type="PROSITE" id="PS50097"/>
    </source>
</evidence>
<dbReference type="Pfam" id="PF02214">
    <property type="entry name" value="BTB_2"/>
    <property type="match status" value="1"/>
</dbReference>
<proteinExistence type="predicted"/>
<dbReference type="Proteomes" id="UP001562357">
    <property type="component" value="Unassembled WGS sequence"/>
</dbReference>